<reference evidence="1" key="1">
    <citation type="submission" date="2020-10" db="EMBL/GenBank/DDBJ databases">
        <authorList>
            <person name="Gilroy R."/>
        </authorList>
    </citation>
    <scope>NUCLEOTIDE SEQUENCE</scope>
    <source>
        <strain evidence="1">ChiBcec15-4380</strain>
    </source>
</reference>
<dbReference type="Proteomes" id="UP000824239">
    <property type="component" value="Unassembled WGS sequence"/>
</dbReference>
<sequence>MFGRKKKDLPVEARMMHYEGLPGFPQDGPCFMEQTEAGLVFRQTNGPAATLPLEKVTGLEMMPERNFMARYHGTAATTA</sequence>
<comment type="caution">
    <text evidence="1">The sequence shown here is derived from an EMBL/GenBank/DDBJ whole genome shotgun (WGS) entry which is preliminary data.</text>
</comment>
<protein>
    <submittedName>
        <fullName evidence="1">Uncharacterized protein</fullName>
    </submittedName>
</protein>
<gene>
    <name evidence="1" type="ORF">IAA53_06770</name>
</gene>
<proteinExistence type="predicted"/>
<feature type="non-terminal residue" evidence="1">
    <location>
        <position position="79"/>
    </location>
</feature>
<evidence type="ECO:0000313" key="1">
    <source>
        <dbReference type="EMBL" id="HIR50970.1"/>
    </source>
</evidence>
<evidence type="ECO:0000313" key="2">
    <source>
        <dbReference type="Proteomes" id="UP000824239"/>
    </source>
</evidence>
<accession>A0A9D1DHY5</accession>
<name>A0A9D1DHY5_9FIRM</name>
<reference evidence="1" key="2">
    <citation type="journal article" date="2021" name="PeerJ">
        <title>Extensive microbial diversity within the chicken gut microbiome revealed by metagenomics and culture.</title>
        <authorList>
            <person name="Gilroy R."/>
            <person name="Ravi A."/>
            <person name="Getino M."/>
            <person name="Pursley I."/>
            <person name="Horton D.L."/>
            <person name="Alikhan N.F."/>
            <person name="Baker D."/>
            <person name="Gharbi K."/>
            <person name="Hall N."/>
            <person name="Watson M."/>
            <person name="Adriaenssens E.M."/>
            <person name="Foster-Nyarko E."/>
            <person name="Jarju S."/>
            <person name="Secka A."/>
            <person name="Antonio M."/>
            <person name="Oren A."/>
            <person name="Chaudhuri R.R."/>
            <person name="La Ragione R."/>
            <person name="Hildebrand F."/>
            <person name="Pallen M.J."/>
        </authorList>
    </citation>
    <scope>NUCLEOTIDE SEQUENCE</scope>
    <source>
        <strain evidence="1">ChiBcec15-4380</strain>
    </source>
</reference>
<dbReference type="EMBL" id="DVHE01000056">
    <property type="protein sequence ID" value="HIR50970.1"/>
    <property type="molecule type" value="Genomic_DNA"/>
</dbReference>
<dbReference type="AlphaFoldDB" id="A0A9D1DHY5"/>
<organism evidence="1 2">
    <name type="scientific">Candidatus Avoscillospira avicola</name>
    <dbReference type="NCBI Taxonomy" id="2840706"/>
    <lineage>
        <taxon>Bacteria</taxon>
        <taxon>Bacillati</taxon>
        <taxon>Bacillota</taxon>
        <taxon>Clostridia</taxon>
        <taxon>Eubacteriales</taxon>
        <taxon>Oscillospiraceae</taxon>
        <taxon>Oscillospiraceae incertae sedis</taxon>
        <taxon>Candidatus Avoscillospira</taxon>
    </lineage>
</organism>